<dbReference type="EMBL" id="CP021023">
    <property type="protein sequence ID" value="ARN56637.1"/>
    <property type="molecule type" value="Genomic_DNA"/>
</dbReference>
<dbReference type="InterPro" id="IPR050727">
    <property type="entry name" value="GH43_arabinanases"/>
</dbReference>
<evidence type="ECO:0000256" key="2">
    <source>
        <dbReference type="ARBA" id="ARBA00009865"/>
    </source>
</evidence>
<dbReference type="KEGG" id="pbp:STSP1_01024"/>
<feature type="chain" id="PRO_5012190623" evidence="7">
    <location>
        <begin position="20"/>
        <end position="373"/>
    </location>
</feature>
<evidence type="ECO:0000256" key="6">
    <source>
        <dbReference type="SAM" id="MobiDB-lite"/>
    </source>
</evidence>
<sequence precursor="true">MRLKEAFCVLLLFAGILSAAKIPAPLYVDTRNFGSADPEIVWNEQKQQWWIFYNSRRVLKDNVNGGTPLGVAFSDDLIHWKFLGYCKLDGKGGTKNAPYTCWAPAIIKDGDKYHMFVTYKEGTEGFWGSGKSGIKHYIAPADDLLNGWKSASVDWVLQDDGAIDAGLLKKGDKWIMYYRNMYKPESGKKRSGIFRAESEDLLNWEKKGLAGGDINNRKKKFLMHKDSLLPVGKGHPKAAEKRIGYQEAPYPFYWKGRYWLSTDPYLWSSKDCSNWKYAGSFMFAPSSKLFDDTKGRHASFIVSRGRCLAFYHTEPYRDYSISYQANPPENRIMFLQCTELKFSENQLSYERSALPEAPKEIEPEGEYWGQAAP</sequence>
<evidence type="ECO:0000313" key="9">
    <source>
        <dbReference type="Proteomes" id="UP000193334"/>
    </source>
</evidence>
<evidence type="ECO:0000256" key="7">
    <source>
        <dbReference type="SAM" id="SignalP"/>
    </source>
</evidence>
<accession>A0A1W6LLJ9</accession>
<dbReference type="Pfam" id="PF04616">
    <property type="entry name" value="Glyco_hydro_43"/>
    <property type="match status" value="1"/>
</dbReference>
<dbReference type="InterPro" id="IPR023296">
    <property type="entry name" value="Glyco_hydro_beta-prop_sf"/>
</dbReference>
<dbReference type="SUPFAM" id="SSF75005">
    <property type="entry name" value="Arabinanase/levansucrase/invertase"/>
    <property type="match status" value="1"/>
</dbReference>
<reference evidence="9" key="1">
    <citation type="submission" date="2017-04" db="EMBL/GenBank/DDBJ databases">
        <title>Comparative genomics and description of representatives of a novel lineage of planctomycetes thriving in anoxic sediments.</title>
        <authorList>
            <person name="Spring S."/>
            <person name="Bunk B."/>
            <person name="Sproer C."/>
        </authorList>
    </citation>
    <scope>NUCLEOTIDE SEQUENCE [LARGE SCALE GENOMIC DNA]</scope>
    <source>
        <strain evidence="9">ST-PulAB-D4</strain>
    </source>
</reference>
<keyword evidence="7" id="KW-0732">Signal</keyword>
<dbReference type="GO" id="GO:0004553">
    <property type="term" value="F:hydrolase activity, hydrolyzing O-glycosyl compounds"/>
    <property type="evidence" value="ECO:0007669"/>
    <property type="project" value="InterPro"/>
</dbReference>
<gene>
    <name evidence="8" type="ORF">STSP1_01024</name>
</gene>
<keyword evidence="4 5" id="KW-0326">Glycosidase</keyword>
<evidence type="ECO:0000256" key="1">
    <source>
        <dbReference type="ARBA" id="ARBA00004834"/>
    </source>
</evidence>
<dbReference type="PANTHER" id="PTHR43301:SF3">
    <property type="entry name" value="ARABINAN ENDO-1,5-ALPHA-L-ARABINOSIDASE A-RELATED"/>
    <property type="match status" value="1"/>
</dbReference>
<evidence type="ECO:0000256" key="4">
    <source>
        <dbReference type="ARBA" id="ARBA00023295"/>
    </source>
</evidence>
<comment type="similarity">
    <text evidence="2 5">Belongs to the glycosyl hydrolase 43 family.</text>
</comment>
<organism evidence="8 9">
    <name type="scientific">Sedimentisphaera salicampi</name>
    <dbReference type="NCBI Taxonomy" id="1941349"/>
    <lineage>
        <taxon>Bacteria</taxon>
        <taxon>Pseudomonadati</taxon>
        <taxon>Planctomycetota</taxon>
        <taxon>Phycisphaerae</taxon>
        <taxon>Sedimentisphaerales</taxon>
        <taxon>Sedimentisphaeraceae</taxon>
        <taxon>Sedimentisphaera</taxon>
    </lineage>
</organism>
<protein>
    <submittedName>
        <fullName evidence="8">Beta-xylosidase</fullName>
    </submittedName>
</protein>
<feature type="signal peptide" evidence="7">
    <location>
        <begin position="1"/>
        <end position="19"/>
    </location>
</feature>
<dbReference type="GO" id="GO:0005975">
    <property type="term" value="P:carbohydrate metabolic process"/>
    <property type="evidence" value="ECO:0007669"/>
    <property type="project" value="InterPro"/>
</dbReference>
<evidence type="ECO:0000256" key="5">
    <source>
        <dbReference type="RuleBase" id="RU361187"/>
    </source>
</evidence>
<comment type="pathway">
    <text evidence="1">Glycan metabolism; L-arabinan degradation.</text>
</comment>
<dbReference type="STRING" id="1941349.STSP1_01024"/>
<keyword evidence="9" id="KW-1185">Reference proteome</keyword>
<evidence type="ECO:0000256" key="3">
    <source>
        <dbReference type="ARBA" id="ARBA00022801"/>
    </source>
</evidence>
<dbReference type="Proteomes" id="UP000193334">
    <property type="component" value="Chromosome"/>
</dbReference>
<keyword evidence="3 5" id="KW-0378">Hydrolase</keyword>
<dbReference type="PANTHER" id="PTHR43301">
    <property type="entry name" value="ARABINAN ENDO-1,5-ALPHA-L-ARABINOSIDASE"/>
    <property type="match status" value="1"/>
</dbReference>
<proteinExistence type="inferred from homology"/>
<dbReference type="AlphaFoldDB" id="A0A1W6LLJ9"/>
<dbReference type="Gene3D" id="2.115.10.20">
    <property type="entry name" value="Glycosyl hydrolase domain, family 43"/>
    <property type="match status" value="1"/>
</dbReference>
<feature type="region of interest" description="Disordered" evidence="6">
    <location>
        <begin position="353"/>
        <end position="373"/>
    </location>
</feature>
<dbReference type="InterPro" id="IPR006710">
    <property type="entry name" value="Glyco_hydro_43"/>
</dbReference>
<name>A0A1W6LLJ9_9BACT</name>
<dbReference type="RefSeq" id="WP_085755326.1">
    <property type="nucleotide sequence ID" value="NZ_CP021023.1"/>
</dbReference>
<evidence type="ECO:0000313" key="8">
    <source>
        <dbReference type="EMBL" id="ARN56637.1"/>
    </source>
</evidence>